<dbReference type="GO" id="GO:0045202">
    <property type="term" value="C:synapse"/>
    <property type="evidence" value="ECO:0007669"/>
    <property type="project" value="GOC"/>
</dbReference>
<evidence type="ECO:0000256" key="10">
    <source>
        <dbReference type="ARBA" id="ARBA00023224"/>
    </source>
</evidence>
<dbReference type="STRING" id="13249.T1I4F6"/>
<keyword evidence="13" id="KW-1185">Reference proteome</keyword>
<evidence type="ECO:0000256" key="3">
    <source>
        <dbReference type="ARBA" id="ARBA00022475"/>
    </source>
</evidence>
<dbReference type="PRINTS" id="PR00237">
    <property type="entry name" value="GPCRRHODOPSN"/>
</dbReference>
<evidence type="ECO:0000256" key="8">
    <source>
        <dbReference type="ARBA" id="ARBA00023157"/>
    </source>
</evidence>
<evidence type="ECO:0000256" key="9">
    <source>
        <dbReference type="ARBA" id="ARBA00023170"/>
    </source>
</evidence>
<dbReference type="GO" id="GO:0005886">
    <property type="term" value="C:plasma membrane"/>
    <property type="evidence" value="ECO:0007669"/>
    <property type="project" value="UniProtKB-SubCell"/>
</dbReference>
<keyword evidence="4" id="KW-0812">Transmembrane</keyword>
<dbReference type="GO" id="GO:0001591">
    <property type="term" value="F:dopamine neurotransmitter receptor activity, coupled via Gi/Go"/>
    <property type="evidence" value="ECO:0007669"/>
    <property type="project" value="TreeGrafter"/>
</dbReference>
<comment type="subcellular location">
    <subcellularLocation>
        <location evidence="1">Cell membrane</location>
        <topology evidence="1">Multi-pass membrane protein</topology>
    </subcellularLocation>
</comment>
<dbReference type="EnsemblMetazoa" id="RPRC011175-RA">
    <property type="protein sequence ID" value="RPRC011175-PA"/>
    <property type="gene ID" value="RPRC011175"/>
</dbReference>
<dbReference type="Pfam" id="PF00001">
    <property type="entry name" value="7tm_1"/>
    <property type="match status" value="1"/>
</dbReference>
<evidence type="ECO:0000256" key="6">
    <source>
        <dbReference type="ARBA" id="ARBA00023040"/>
    </source>
</evidence>
<dbReference type="PANTHER" id="PTHR24248">
    <property type="entry name" value="ADRENERGIC RECEPTOR-RELATED G-PROTEIN COUPLED RECEPTOR"/>
    <property type="match status" value="1"/>
</dbReference>
<dbReference type="GO" id="GO:0004930">
    <property type="term" value="F:G protein-coupled receptor activity"/>
    <property type="evidence" value="ECO:0007669"/>
    <property type="project" value="UniProtKB-KW"/>
</dbReference>
<dbReference type="InParanoid" id="T1I4F6"/>
<evidence type="ECO:0000313" key="13">
    <source>
        <dbReference type="Proteomes" id="UP000015103"/>
    </source>
</evidence>
<name>T1I4F6_RHOPR</name>
<organism evidence="12 13">
    <name type="scientific">Rhodnius prolixus</name>
    <name type="common">Triatomid bug</name>
    <dbReference type="NCBI Taxonomy" id="13249"/>
    <lineage>
        <taxon>Eukaryota</taxon>
        <taxon>Metazoa</taxon>
        <taxon>Ecdysozoa</taxon>
        <taxon>Arthropoda</taxon>
        <taxon>Hexapoda</taxon>
        <taxon>Insecta</taxon>
        <taxon>Pterygota</taxon>
        <taxon>Neoptera</taxon>
        <taxon>Paraneoptera</taxon>
        <taxon>Hemiptera</taxon>
        <taxon>Heteroptera</taxon>
        <taxon>Panheteroptera</taxon>
        <taxon>Cimicomorpha</taxon>
        <taxon>Reduviidae</taxon>
        <taxon>Triatominae</taxon>
        <taxon>Rhodnius</taxon>
    </lineage>
</organism>
<keyword evidence="5" id="KW-1133">Transmembrane helix</keyword>
<keyword evidence="6" id="KW-0297">G-protein coupled receptor</keyword>
<evidence type="ECO:0000259" key="11">
    <source>
        <dbReference type="PROSITE" id="PS50262"/>
    </source>
</evidence>
<accession>T1I4F6</accession>
<evidence type="ECO:0000256" key="2">
    <source>
        <dbReference type="ARBA" id="ARBA00010663"/>
    </source>
</evidence>
<dbReference type="Gene3D" id="1.20.1070.10">
    <property type="entry name" value="Rhodopsin 7-helix transmembrane proteins"/>
    <property type="match status" value="1"/>
</dbReference>
<dbReference type="PROSITE" id="PS50262">
    <property type="entry name" value="G_PROTEIN_RECEP_F1_2"/>
    <property type="match status" value="1"/>
</dbReference>
<sequence length="220" mass="25216">MNLSSGDLIEPLENWSIAVNWTTSNITGWLDEPNPPEKNYWALVLVLFPFLTLFGNVLVILAVYRERSLQSATNYFIVSLALADLLVAVLVMPFAVYVLHKLHFNRQHQRFNSIFFSSRFGGNLRSYSLKQVLATLKALSYCLSTRADISLFETLNPLSNHLLPVSPVSRKLGRKEIIEQKLDLKMERVGAWWAADVKEFQREMPQIKEDLSKDEETSLQ</sequence>
<dbReference type="EMBL" id="ACPB03010062">
    <property type="status" value="NOT_ANNOTATED_CDS"/>
    <property type="molecule type" value="Genomic_DNA"/>
</dbReference>
<evidence type="ECO:0000256" key="4">
    <source>
        <dbReference type="ARBA" id="ARBA00022692"/>
    </source>
</evidence>
<protein>
    <submittedName>
        <fullName evidence="12">G_PROTEIN_RECEP_F1_2 domain-containing protein</fullName>
    </submittedName>
</protein>
<dbReference type="Proteomes" id="UP000015103">
    <property type="component" value="Unassembled WGS sequence"/>
</dbReference>
<evidence type="ECO:0000256" key="5">
    <source>
        <dbReference type="ARBA" id="ARBA00022989"/>
    </source>
</evidence>
<reference evidence="12" key="1">
    <citation type="submission" date="2015-05" db="UniProtKB">
        <authorList>
            <consortium name="EnsemblMetazoa"/>
        </authorList>
    </citation>
    <scope>IDENTIFICATION</scope>
</reference>
<comment type="similarity">
    <text evidence="2">Belongs to the G-protein coupled receptor 1 family.</text>
</comment>
<keyword evidence="9" id="KW-0675">Receptor</keyword>
<keyword evidence="10" id="KW-0807">Transducer</keyword>
<dbReference type="AlphaFoldDB" id="T1I4F6"/>
<dbReference type="eggNOG" id="KOG3656">
    <property type="taxonomic scope" value="Eukaryota"/>
</dbReference>
<dbReference type="PANTHER" id="PTHR24248:SF125">
    <property type="entry name" value="DOPAMINE D2-LIKE RECEPTOR"/>
    <property type="match status" value="1"/>
</dbReference>
<dbReference type="InterPro" id="IPR017452">
    <property type="entry name" value="GPCR_Rhodpsn_7TM"/>
</dbReference>
<keyword evidence="3" id="KW-1003">Cell membrane</keyword>
<dbReference type="VEuPathDB" id="VectorBase:RPRC011175"/>
<dbReference type="SUPFAM" id="SSF81321">
    <property type="entry name" value="Family A G protein-coupled receptor-like"/>
    <property type="match status" value="1"/>
</dbReference>
<keyword evidence="7" id="KW-0472">Membrane</keyword>
<evidence type="ECO:0000256" key="7">
    <source>
        <dbReference type="ARBA" id="ARBA00023136"/>
    </source>
</evidence>
<keyword evidence="8" id="KW-1015">Disulfide bond</keyword>
<feature type="domain" description="G-protein coupled receptors family 1 profile" evidence="11">
    <location>
        <begin position="55"/>
        <end position="97"/>
    </location>
</feature>
<dbReference type="EMBL" id="ACPB03010061">
    <property type="status" value="NOT_ANNOTATED_CDS"/>
    <property type="molecule type" value="Genomic_DNA"/>
</dbReference>
<dbReference type="InterPro" id="IPR000276">
    <property type="entry name" value="GPCR_Rhodpsn"/>
</dbReference>
<evidence type="ECO:0000313" key="12">
    <source>
        <dbReference type="EnsemblMetazoa" id="RPRC011175-PA"/>
    </source>
</evidence>
<evidence type="ECO:0000256" key="1">
    <source>
        <dbReference type="ARBA" id="ARBA00004651"/>
    </source>
</evidence>
<dbReference type="HOGENOM" id="CLU_1257463_0_0_1"/>
<proteinExistence type="inferred from homology"/>